<proteinExistence type="predicted"/>
<sequence length="156" mass="18011">MARKHRRSGAARLPLVERPYRYDHEEHIVRNRTALLDAINGFYAAALERLRVEEMPADPTPRKPMTDGKTAARRRRMALARIVADTSDVPCCPPNHSRLREMRIPLRSLEALVAFLDSCFPYLPTPLTFRRSQGFARRVPKRSQSSKACYTDPQYF</sequence>
<protein>
    <submittedName>
        <fullName evidence="1">Uncharacterized protein</fullName>
    </submittedName>
</protein>
<accession>A0A6G1DL25</accession>
<name>A0A6G1DL25_9ORYZ</name>
<reference evidence="1 2" key="1">
    <citation type="submission" date="2019-11" db="EMBL/GenBank/DDBJ databases">
        <title>Whole genome sequence of Oryza granulata.</title>
        <authorList>
            <person name="Li W."/>
        </authorList>
    </citation>
    <scope>NUCLEOTIDE SEQUENCE [LARGE SCALE GENOMIC DNA]</scope>
    <source>
        <strain evidence="2">cv. Menghai</strain>
        <tissue evidence="1">Leaf</tissue>
    </source>
</reference>
<comment type="caution">
    <text evidence="1">The sequence shown here is derived from an EMBL/GenBank/DDBJ whole genome shotgun (WGS) entry which is preliminary data.</text>
</comment>
<dbReference type="AlphaFoldDB" id="A0A6G1DL25"/>
<dbReference type="Proteomes" id="UP000479710">
    <property type="component" value="Unassembled WGS sequence"/>
</dbReference>
<gene>
    <name evidence="1" type="ORF">E2562_020270</name>
</gene>
<evidence type="ECO:0000313" key="1">
    <source>
        <dbReference type="EMBL" id="KAF0913139.1"/>
    </source>
</evidence>
<keyword evidence="2" id="KW-1185">Reference proteome</keyword>
<dbReference type="EMBL" id="SPHZ02000006">
    <property type="protein sequence ID" value="KAF0913139.1"/>
    <property type="molecule type" value="Genomic_DNA"/>
</dbReference>
<evidence type="ECO:0000313" key="2">
    <source>
        <dbReference type="Proteomes" id="UP000479710"/>
    </source>
</evidence>
<organism evidence="1 2">
    <name type="scientific">Oryza meyeriana var. granulata</name>
    <dbReference type="NCBI Taxonomy" id="110450"/>
    <lineage>
        <taxon>Eukaryota</taxon>
        <taxon>Viridiplantae</taxon>
        <taxon>Streptophyta</taxon>
        <taxon>Embryophyta</taxon>
        <taxon>Tracheophyta</taxon>
        <taxon>Spermatophyta</taxon>
        <taxon>Magnoliopsida</taxon>
        <taxon>Liliopsida</taxon>
        <taxon>Poales</taxon>
        <taxon>Poaceae</taxon>
        <taxon>BOP clade</taxon>
        <taxon>Oryzoideae</taxon>
        <taxon>Oryzeae</taxon>
        <taxon>Oryzinae</taxon>
        <taxon>Oryza</taxon>
        <taxon>Oryza meyeriana</taxon>
    </lineage>
</organism>